<dbReference type="Proteomes" id="UP001159363">
    <property type="component" value="Chromosome 5"/>
</dbReference>
<name>A0ABQ9H857_9NEOP</name>
<dbReference type="InterPro" id="IPR013783">
    <property type="entry name" value="Ig-like_fold"/>
</dbReference>
<accession>A0ABQ9H857</accession>
<comment type="caution">
    <text evidence="1">The sequence shown here is derived from an EMBL/GenBank/DDBJ whole genome shotgun (WGS) entry which is preliminary data.</text>
</comment>
<reference evidence="1 2" key="1">
    <citation type="submission" date="2023-02" db="EMBL/GenBank/DDBJ databases">
        <title>LHISI_Scaffold_Assembly.</title>
        <authorList>
            <person name="Stuart O.P."/>
            <person name="Cleave R."/>
            <person name="Magrath M.J.L."/>
            <person name="Mikheyev A.S."/>
        </authorList>
    </citation>
    <scope>NUCLEOTIDE SEQUENCE [LARGE SCALE GENOMIC DNA]</scope>
    <source>
        <strain evidence="1">Daus_M_001</strain>
        <tissue evidence="1">Leg muscle</tissue>
    </source>
</reference>
<evidence type="ECO:0000313" key="2">
    <source>
        <dbReference type="Proteomes" id="UP001159363"/>
    </source>
</evidence>
<dbReference type="InterPro" id="IPR036179">
    <property type="entry name" value="Ig-like_dom_sf"/>
</dbReference>
<organism evidence="1 2">
    <name type="scientific">Dryococelus australis</name>
    <dbReference type="NCBI Taxonomy" id="614101"/>
    <lineage>
        <taxon>Eukaryota</taxon>
        <taxon>Metazoa</taxon>
        <taxon>Ecdysozoa</taxon>
        <taxon>Arthropoda</taxon>
        <taxon>Hexapoda</taxon>
        <taxon>Insecta</taxon>
        <taxon>Pterygota</taxon>
        <taxon>Neoptera</taxon>
        <taxon>Polyneoptera</taxon>
        <taxon>Phasmatodea</taxon>
        <taxon>Verophasmatodea</taxon>
        <taxon>Anareolatae</taxon>
        <taxon>Phasmatidae</taxon>
        <taxon>Eurycanthinae</taxon>
        <taxon>Dryococelus</taxon>
    </lineage>
</organism>
<protein>
    <recommendedName>
        <fullName evidence="3">Ig-like domain-containing protein</fullName>
    </recommendedName>
</protein>
<gene>
    <name evidence="1" type="ORF">PR048_016945</name>
</gene>
<sequence length="229" mass="24632">MVVVRPEDQEVELHQDAVFECGVAGNPRPSVFWSLEGSRSLVFPGAHLGRLSASSTHEEGRVVLTLQVSHHAPLMATSFPFSCNSAYCSTTPAFFRHPAFCSNISTLSSSLPLLSSATLIPSPITLYSAALRLPSLPPRLRFPSPLLFSPVTLLLSTITVHSAALYIFSPATFAFFSSCNTSTFSYHPLFGRTMSTFSPTTSAFSPTTSVFSCNTSSFTHHPAVCSTST</sequence>
<dbReference type="EMBL" id="JARBHB010000006">
    <property type="protein sequence ID" value="KAJ8880475.1"/>
    <property type="molecule type" value="Genomic_DNA"/>
</dbReference>
<dbReference type="Gene3D" id="2.60.40.10">
    <property type="entry name" value="Immunoglobulins"/>
    <property type="match status" value="1"/>
</dbReference>
<evidence type="ECO:0000313" key="1">
    <source>
        <dbReference type="EMBL" id="KAJ8880475.1"/>
    </source>
</evidence>
<proteinExistence type="predicted"/>
<evidence type="ECO:0008006" key="3">
    <source>
        <dbReference type="Google" id="ProtNLM"/>
    </source>
</evidence>
<dbReference type="SUPFAM" id="SSF48726">
    <property type="entry name" value="Immunoglobulin"/>
    <property type="match status" value="1"/>
</dbReference>
<keyword evidence="2" id="KW-1185">Reference proteome</keyword>